<evidence type="ECO:0000256" key="3">
    <source>
        <dbReference type="ARBA" id="ARBA00022692"/>
    </source>
</evidence>
<accession>A0A6V8SEK9</accession>
<dbReference type="Pfam" id="PF12704">
    <property type="entry name" value="MacB_PCD"/>
    <property type="match status" value="1"/>
</dbReference>
<comment type="subcellular location">
    <subcellularLocation>
        <location evidence="1">Cell membrane</location>
        <topology evidence="1">Multi-pass membrane protein</topology>
    </subcellularLocation>
</comment>
<evidence type="ECO:0000313" key="11">
    <source>
        <dbReference type="Proteomes" id="UP000580568"/>
    </source>
</evidence>
<feature type="transmembrane region" description="Helical" evidence="7">
    <location>
        <begin position="21"/>
        <end position="42"/>
    </location>
</feature>
<keyword evidence="4 7" id="KW-1133">Transmembrane helix</keyword>
<protein>
    <submittedName>
        <fullName evidence="10">Macrolide export ATP-binding/permease protein MacB</fullName>
    </submittedName>
</protein>
<comment type="caution">
    <text evidence="10">The sequence shown here is derived from an EMBL/GenBank/DDBJ whole genome shotgun (WGS) entry which is preliminary data.</text>
</comment>
<dbReference type="EMBL" id="BLZR01000001">
    <property type="protein sequence ID" value="GFP75261.1"/>
    <property type="molecule type" value="Genomic_DNA"/>
</dbReference>
<organism evidence="10 11">
    <name type="scientific">Clostridium fungisolvens</name>
    <dbReference type="NCBI Taxonomy" id="1604897"/>
    <lineage>
        <taxon>Bacteria</taxon>
        <taxon>Bacillati</taxon>
        <taxon>Bacillota</taxon>
        <taxon>Clostridia</taxon>
        <taxon>Eubacteriales</taxon>
        <taxon>Clostridiaceae</taxon>
        <taxon>Clostridium</taxon>
    </lineage>
</organism>
<reference evidence="10 11" key="1">
    <citation type="submission" date="2020-07" db="EMBL/GenBank/DDBJ databases">
        <title>A new beta-1,3-glucan-decomposing anaerobic bacterium isolated from anoxic soil subjected to biological soil disinfestation.</title>
        <authorList>
            <person name="Ueki A."/>
            <person name="Tonouchi A."/>
        </authorList>
    </citation>
    <scope>NUCLEOTIDE SEQUENCE [LARGE SCALE GENOMIC DNA]</scope>
    <source>
        <strain evidence="10 11">TW1</strain>
    </source>
</reference>
<evidence type="ECO:0000256" key="5">
    <source>
        <dbReference type="ARBA" id="ARBA00023136"/>
    </source>
</evidence>
<feature type="transmembrane region" description="Helical" evidence="7">
    <location>
        <begin position="275"/>
        <end position="299"/>
    </location>
</feature>
<evidence type="ECO:0000256" key="7">
    <source>
        <dbReference type="SAM" id="Phobius"/>
    </source>
</evidence>
<dbReference type="InterPro" id="IPR050250">
    <property type="entry name" value="Macrolide_Exporter_MacB"/>
</dbReference>
<evidence type="ECO:0000313" key="10">
    <source>
        <dbReference type="EMBL" id="GFP75261.1"/>
    </source>
</evidence>
<proteinExistence type="inferred from homology"/>
<evidence type="ECO:0000256" key="1">
    <source>
        <dbReference type="ARBA" id="ARBA00004651"/>
    </source>
</evidence>
<name>A0A6V8SEK9_9CLOT</name>
<keyword evidence="5 7" id="KW-0472">Membrane</keyword>
<dbReference type="InterPro" id="IPR003838">
    <property type="entry name" value="ABC3_permease_C"/>
</dbReference>
<feature type="transmembrane region" description="Helical" evidence="7">
    <location>
        <begin position="363"/>
        <end position="381"/>
    </location>
</feature>
<dbReference type="PANTHER" id="PTHR30572:SF4">
    <property type="entry name" value="ABC TRANSPORTER PERMEASE YTRF"/>
    <property type="match status" value="1"/>
</dbReference>
<sequence>MKLTKLIKIALTSVWQNKIRSFLTMLGIIIGISSVIILVGMGQGTQKQVSDQIEKLGTNLITVSITGNRTPTISEIELADLKTKPGIKEIAPQISSSVNVKNGDVSSTTSLEGSTPNYAEIRKLSVSAGRFIEQRDIDNRYNVLVIGSETAQTLFSTTNVVGKTMYVNGIEFTIVGVLQSEGTSAAGSSDDRIIVPLTTGERLLKSANPKTFYIEAESKEKVDTAMAYLQLFLNKKYKLNSSTSNSNTTRNYYRIMNQTSILDTANSTNKSLTTMLAGIAAISLVVGGIGIMNIMLVSVIERTREIGTRKAIGAKRRTILLQFLIEAASVSGFGGILGVLVGYLGGYVAERFFSTTVLISNNIVIAAFVFSLAVGIIFGIYPASKASKLNPIEALRFE</sequence>
<dbReference type="Proteomes" id="UP000580568">
    <property type="component" value="Unassembled WGS sequence"/>
</dbReference>
<evidence type="ECO:0000256" key="2">
    <source>
        <dbReference type="ARBA" id="ARBA00022475"/>
    </source>
</evidence>
<evidence type="ECO:0000259" key="8">
    <source>
        <dbReference type="Pfam" id="PF02687"/>
    </source>
</evidence>
<dbReference type="GO" id="GO:0005524">
    <property type="term" value="F:ATP binding"/>
    <property type="evidence" value="ECO:0007669"/>
    <property type="project" value="UniProtKB-KW"/>
</dbReference>
<feature type="domain" description="ABC3 transporter permease C-terminal" evidence="8">
    <location>
        <begin position="279"/>
        <end position="391"/>
    </location>
</feature>
<dbReference type="GO" id="GO:0005886">
    <property type="term" value="C:plasma membrane"/>
    <property type="evidence" value="ECO:0007669"/>
    <property type="project" value="UniProtKB-SubCell"/>
</dbReference>
<keyword evidence="3 7" id="KW-0812">Transmembrane</keyword>
<feature type="domain" description="MacB-like periplasmic core" evidence="9">
    <location>
        <begin position="21"/>
        <end position="229"/>
    </location>
</feature>
<dbReference type="Pfam" id="PF02687">
    <property type="entry name" value="FtsX"/>
    <property type="match status" value="1"/>
</dbReference>
<keyword evidence="10" id="KW-0067">ATP-binding</keyword>
<dbReference type="InterPro" id="IPR025857">
    <property type="entry name" value="MacB_PCD"/>
</dbReference>
<dbReference type="PANTHER" id="PTHR30572">
    <property type="entry name" value="MEMBRANE COMPONENT OF TRANSPORTER-RELATED"/>
    <property type="match status" value="1"/>
</dbReference>
<keyword evidence="11" id="KW-1185">Reference proteome</keyword>
<keyword evidence="10" id="KW-0547">Nucleotide-binding</keyword>
<evidence type="ECO:0000259" key="9">
    <source>
        <dbReference type="Pfam" id="PF12704"/>
    </source>
</evidence>
<dbReference type="RefSeq" id="WP_183276779.1">
    <property type="nucleotide sequence ID" value="NZ_BLZR01000001.1"/>
</dbReference>
<dbReference type="AlphaFoldDB" id="A0A6V8SEK9"/>
<comment type="similarity">
    <text evidence="6">Belongs to the ABC-4 integral membrane protein family.</text>
</comment>
<evidence type="ECO:0000256" key="4">
    <source>
        <dbReference type="ARBA" id="ARBA00022989"/>
    </source>
</evidence>
<gene>
    <name evidence="10" type="ORF">bsdtw1_01334</name>
</gene>
<dbReference type="GO" id="GO:0022857">
    <property type="term" value="F:transmembrane transporter activity"/>
    <property type="evidence" value="ECO:0007669"/>
    <property type="project" value="TreeGrafter"/>
</dbReference>
<evidence type="ECO:0000256" key="6">
    <source>
        <dbReference type="ARBA" id="ARBA00038076"/>
    </source>
</evidence>
<feature type="transmembrane region" description="Helical" evidence="7">
    <location>
        <begin position="319"/>
        <end position="343"/>
    </location>
</feature>
<keyword evidence="2" id="KW-1003">Cell membrane</keyword>